<dbReference type="AlphaFoldDB" id="A0A6C0CAY0"/>
<proteinExistence type="predicted"/>
<reference evidence="1" key="1">
    <citation type="journal article" date="2020" name="Nature">
        <title>Giant virus diversity and host interactions through global metagenomics.</title>
        <authorList>
            <person name="Schulz F."/>
            <person name="Roux S."/>
            <person name="Paez-Espino D."/>
            <person name="Jungbluth S."/>
            <person name="Walsh D.A."/>
            <person name="Denef V.J."/>
            <person name="McMahon K.D."/>
            <person name="Konstantinidis K.T."/>
            <person name="Eloe-Fadrosh E.A."/>
            <person name="Kyrpides N.C."/>
            <person name="Woyke T."/>
        </authorList>
    </citation>
    <scope>NUCLEOTIDE SEQUENCE</scope>
    <source>
        <strain evidence="1">GVMAG-M-3300020192-26</strain>
    </source>
</reference>
<organism evidence="1">
    <name type="scientific">viral metagenome</name>
    <dbReference type="NCBI Taxonomy" id="1070528"/>
    <lineage>
        <taxon>unclassified sequences</taxon>
        <taxon>metagenomes</taxon>
        <taxon>organismal metagenomes</taxon>
    </lineage>
</organism>
<accession>A0A6C0CAY0</accession>
<evidence type="ECO:0000313" key="1">
    <source>
        <dbReference type="EMBL" id="QHT01507.1"/>
    </source>
</evidence>
<sequence>MCKYWIIQYYRQEFASPGALNVQILDHSMLPARICIAWSFECTNICLFNVTGKRFALPEL</sequence>
<name>A0A6C0CAY0_9ZZZZ</name>
<dbReference type="EMBL" id="MN739375">
    <property type="protein sequence ID" value="QHT01507.1"/>
    <property type="molecule type" value="Genomic_DNA"/>
</dbReference>
<protein>
    <submittedName>
        <fullName evidence="1">Uncharacterized protein</fullName>
    </submittedName>
</protein>